<protein>
    <submittedName>
        <fullName evidence="3">HDIG domain-containing protein</fullName>
    </submittedName>
</protein>
<dbReference type="NCBIfam" id="TIGR00277">
    <property type="entry name" value="HDIG"/>
    <property type="match status" value="1"/>
</dbReference>
<evidence type="ECO:0000259" key="1">
    <source>
        <dbReference type="PROSITE" id="PS51831"/>
    </source>
</evidence>
<organism evidence="3 4">
    <name type="scientific">Sporomusa malonica</name>
    <dbReference type="NCBI Taxonomy" id="112901"/>
    <lineage>
        <taxon>Bacteria</taxon>
        <taxon>Bacillati</taxon>
        <taxon>Bacillota</taxon>
        <taxon>Negativicutes</taxon>
        <taxon>Selenomonadales</taxon>
        <taxon>Sporomusaceae</taxon>
        <taxon>Sporomusa</taxon>
    </lineage>
</organism>
<dbReference type="PROSITE" id="PS51832">
    <property type="entry name" value="HD_GYP"/>
    <property type="match status" value="1"/>
</dbReference>
<dbReference type="PROSITE" id="PS51831">
    <property type="entry name" value="HD"/>
    <property type="match status" value="1"/>
</dbReference>
<evidence type="ECO:0000313" key="3">
    <source>
        <dbReference type="EMBL" id="SMC89297.1"/>
    </source>
</evidence>
<dbReference type="Gene3D" id="1.10.3210.10">
    <property type="entry name" value="Hypothetical protein af1432"/>
    <property type="match status" value="1"/>
</dbReference>
<evidence type="ECO:0000259" key="2">
    <source>
        <dbReference type="PROSITE" id="PS51832"/>
    </source>
</evidence>
<evidence type="ECO:0000313" key="4">
    <source>
        <dbReference type="Proteomes" id="UP000192738"/>
    </source>
</evidence>
<proteinExistence type="predicted"/>
<feature type="domain" description="HD" evidence="1">
    <location>
        <begin position="129"/>
        <end position="252"/>
    </location>
</feature>
<dbReference type="AlphaFoldDB" id="A0A1W2CVL3"/>
<reference evidence="3 4" key="1">
    <citation type="submission" date="2017-04" db="EMBL/GenBank/DDBJ databases">
        <authorList>
            <person name="Afonso C.L."/>
            <person name="Miller P.J."/>
            <person name="Scott M.A."/>
            <person name="Spackman E."/>
            <person name="Goraichik I."/>
            <person name="Dimitrov K.M."/>
            <person name="Suarez D.L."/>
            <person name="Swayne D.E."/>
        </authorList>
    </citation>
    <scope>NUCLEOTIDE SEQUENCE [LARGE SCALE GENOMIC DNA]</scope>
    <source>
        <strain evidence="3 4">DSM 5090</strain>
    </source>
</reference>
<sequence length="351" mass="39848">MFSNQHLLRVEELKPGMVVAQAVISDTGQLLLEQGVFLTKEFIENLGNWRIMQVSIVLPYKNRPSQRRFFCIYNETLGTVAKTFEKARAFKEVPIAECKELVDKYIELIVNIVGVIDDLYNIKAHNEYTFKHSLNVAILSGVLGKWLGFTEQKLKDIILTGLLHDIGKALIPEAILDKPGKLSTEEMAIIRTHPAHGYHLLADCSEIPEEVKLGIFQHHEREDGCGYPLGISGREIHIYAKIVAIADMYDAMNTERVYRPKMPPFSIVEIILEQMYDKLNPQICLTFLAHLRRFLVGSSVLLSDGRKAKIVLMNDLLRVRPVVQLECGTLIDLERNRNLEIVTLLDEANTA</sequence>
<dbReference type="CDD" id="cd00077">
    <property type="entry name" value="HDc"/>
    <property type="match status" value="1"/>
</dbReference>
<dbReference type="Proteomes" id="UP000192738">
    <property type="component" value="Unassembled WGS sequence"/>
</dbReference>
<dbReference type="STRING" id="112901.SAMN04488500_11210"/>
<dbReference type="OrthoDB" id="1677843at2"/>
<dbReference type="InterPro" id="IPR037522">
    <property type="entry name" value="HD_GYP_dom"/>
</dbReference>
<gene>
    <name evidence="3" type="ORF">SAMN04488500_11210</name>
</gene>
<dbReference type="SUPFAM" id="SSF109604">
    <property type="entry name" value="HD-domain/PDEase-like"/>
    <property type="match status" value="1"/>
</dbReference>
<feature type="domain" description="HD-GYP" evidence="2">
    <location>
        <begin position="107"/>
        <end position="303"/>
    </location>
</feature>
<dbReference type="EMBL" id="FWXI01000012">
    <property type="protein sequence ID" value="SMC89297.1"/>
    <property type="molecule type" value="Genomic_DNA"/>
</dbReference>
<name>A0A1W2CVL3_9FIRM</name>
<dbReference type="PANTHER" id="PTHR43155:SF2">
    <property type="entry name" value="CYCLIC DI-GMP PHOSPHODIESTERASE PA4108"/>
    <property type="match status" value="1"/>
</dbReference>
<keyword evidence="4" id="KW-1185">Reference proteome</keyword>
<dbReference type="RefSeq" id="WP_084576418.1">
    <property type="nucleotide sequence ID" value="NZ_CP155572.1"/>
</dbReference>
<dbReference type="PANTHER" id="PTHR43155">
    <property type="entry name" value="CYCLIC DI-GMP PHOSPHODIESTERASE PA4108-RELATED"/>
    <property type="match status" value="1"/>
</dbReference>
<dbReference type="InterPro" id="IPR006674">
    <property type="entry name" value="HD_domain"/>
</dbReference>
<dbReference type="Pfam" id="PF13487">
    <property type="entry name" value="HD_5"/>
    <property type="match status" value="1"/>
</dbReference>
<accession>A0A1W2CVL3</accession>
<dbReference type="SMART" id="SM00471">
    <property type="entry name" value="HDc"/>
    <property type="match status" value="1"/>
</dbReference>
<dbReference type="InterPro" id="IPR006675">
    <property type="entry name" value="HDIG_dom"/>
</dbReference>
<dbReference type="InterPro" id="IPR003607">
    <property type="entry name" value="HD/PDEase_dom"/>
</dbReference>